<evidence type="ECO:0000256" key="3">
    <source>
        <dbReference type="ARBA" id="ARBA00010299"/>
    </source>
</evidence>
<keyword evidence="9" id="KW-0975">Bacterial flagellum</keyword>
<dbReference type="PIRSF" id="PIRSF003161">
    <property type="entry name" value="FliG"/>
    <property type="match status" value="1"/>
</dbReference>
<dbReference type="NCBIfam" id="TIGR00207">
    <property type="entry name" value="fliG"/>
    <property type="match status" value="1"/>
</dbReference>
<comment type="similarity">
    <text evidence="3">Belongs to the FliG family.</text>
</comment>
<dbReference type="InterPro" id="IPR011002">
    <property type="entry name" value="FliG_a-hlx"/>
</dbReference>
<keyword evidence="5" id="KW-1003">Cell membrane</keyword>
<gene>
    <name evidence="13" type="primary">fliG</name>
    <name evidence="13" type="ORF">DRJ00_07210</name>
</gene>
<comment type="caution">
    <text evidence="13">The sequence shown here is derived from an EMBL/GenBank/DDBJ whole genome shotgun (WGS) entry which is preliminary data.</text>
</comment>
<dbReference type="Pfam" id="PF14842">
    <property type="entry name" value="FliG_N"/>
    <property type="match status" value="1"/>
</dbReference>
<evidence type="ECO:0000256" key="2">
    <source>
        <dbReference type="ARBA" id="ARBA00004413"/>
    </source>
</evidence>
<dbReference type="InterPro" id="IPR028263">
    <property type="entry name" value="FliG_N"/>
</dbReference>
<dbReference type="GO" id="GO:0005886">
    <property type="term" value="C:plasma membrane"/>
    <property type="evidence" value="ECO:0007669"/>
    <property type="project" value="UniProtKB-SubCell"/>
</dbReference>
<evidence type="ECO:0000259" key="10">
    <source>
        <dbReference type="Pfam" id="PF01706"/>
    </source>
</evidence>
<evidence type="ECO:0000256" key="1">
    <source>
        <dbReference type="ARBA" id="ARBA00004117"/>
    </source>
</evidence>
<feature type="domain" description="Flagellar motor switch protein FliG middle" evidence="11">
    <location>
        <begin position="118"/>
        <end position="187"/>
    </location>
</feature>
<dbReference type="InterPro" id="IPR032779">
    <property type="entry name" value="FliG_M"/>
</dbReference>
<dbReference type="Pfam" id="PF01706">
    <property type="entry name" value="FliG_C"/>
    <property type="match status" value="1"/>
</dbReference>
<dbReference type="Pfam" id="PF14841">
    <property type="entry name" value="FliG_M"/>
    <property type="match status" value="1"/>
</dbReference>
<evidence type="ECO:0000259" key="12">
    <source>
        <dbReference type="Pfam" id="PF14842"/>
    </source>
</evidence>
<evidence type="ECO:0000256" key="9">
    <source>
        <dbReference type="ARBA" id="ARBA00023143"/>
    </source>
</evidence>
<dbReference type="InterPro" id="IPR023087">
    <property type="entry name" value="Flg_Motor_Flig_C"/>
</dbReference>
<keyword evidence="6" id="KW-0145">Chemotaxis</keyword>
<evidence type="ECO:0000256" key="6">
    <source>
        <dbReference type="ARBA" id="ARBA00022500"/>
    </source>
</evidence>
<keyword evidence="13" id="KW-0966">Cell projection</keyword>
<keyword evidence="13" id="KW-0282">Flagellum</keyword>
<evidence type="ECO:0000256" key="4">
    <source>
        <dbReference type="ARBA" id="ARBA00021870"/>
    </source>
</evidence>
<organism evidence="13 14">
    <name type="scientific">Aerophobetes bacterium</name>
    <dbReference type="NCBI Taxonomy" id="2030807"/>
    <lineage>
        <taxon>Bacteria</taxon>
        <taxon>Candidatus Aerophobota</taxon>
    </lineage>
</organism>
<dbReference type="FunFam" id="1.10.220.30:FF:000001">
    <property type="entry name" value="Flagellar motor switch protein FliG"/>
    <property type="match status" value="1"/>
</dbReference>
<dbReference type="SUPFAM" id="SSF48029">
    <property type="entry name" value="FliG"/>
    <property type="match status" value="2"/>
</dbReference>
<reference evidence="13 14" key="1">
    <citation type="submission" date="2018-06" db="EMBL/GenBank/DDBJ databases">
        <title>Extensive metabolic versatility and redundancy in microbially diverse, dynamic hydrothermal sediments.</title>
        <authorList>
            <person name="Dombrowski N."/>
            <person name="Teske A."/>
            <person name="Baker B.J."/>
        </authorList>
    </citation>
    <scope>NUCLEOTIDE SEQUENCE [LARGE SCALE GENOMIC DNA]</scope>
    <source>
        <strain evidence="13">B47_G16</strain>
    </source>
</reference>
<comment type="subcellular location">
    <subcellularLocation>
        <location evidence="1">Bacterial flagellum basal body</location>
    </subcellularLocation>
    <subcellularLocation>
        <location evidence="2">Cell membrane</location>
        <topology evidence="2">Peripheral membrane protein</topology>
        <orientation evidence="2">Cytoplasmic side</orientation>
    </subcellularLocation>
</comment>
<protein>
    <recommendedName>
        <fullName evidence="4">Flagellar motor switch protein FliG</fullName>
    </recommendedName>
</protein>
<dbReference type="AlphaFoldDB" id="A0A497E538"/>
<dbReference type="PRINTS" id="PR00954">
    <property type="entry name" value="FLGMOTORFLIG"/>
</dbReference>
<dbReference type="PANTHER" id="PTHR30534:SF0">
    <property type="entry name" value="FLAGELLAR MOTOR SWITCH PROTEIN FLIG"/>
    <property type="match status" value="1"/>
</dbReference>
<dbReference type="GO" id="GO:0003774">
    <property type="term" value="F:cytoskeletal motor activity"/>
    <property type="evidence" value="ECO:0007669"/>
    <property type="project" value="InterPro"/>
</dbReference>
<dbReference type="GO" id="GO:0009425">
    <property type="term" value="C:bacterial-type flagellum basal body"/>
    <property type="evidence" value="ECO:0007669"/>
    <property type="project" value="UniProtKB-SubCell"/>
</dbReference>
<dbReference type="InterPro" id="IPR000090">
    <property type="entry name" value="Flg_Motor_Flig"/>
</dbReference>
<keyword evidence="13" id="KW-0969">Cilium</keyword>
<evidence type="ECO:0000313" key="13">
    <source>
        <dbReference type="EMBL" id="RLE07943.1"/>
    </source>
</evidence>
<sequence>MEVDFENLTGRQKAAILLISLGSDKAASVLKNLQENEIEVLTEEIARWDDIPPELSRRVCEEFYRMSLTTQYISQGGERYARQTLRRALGDHKAMEIINRLRGVSESSPFNILKDIKPQQLFDLIKSEHPQTIALILSHLNPEQAATVLSSFPEGKRVEIINRIVSIGQISPEVIKQIENILKKNLFSARFKEMKSPAVGGVKTAAEILNHVNRSIEKEILENLEKQNPSLTEEIKKLMFVFEDISLVEDRSLQRALREIDTKDLALALKGASSEIREKFFKNMSSRAVQTIKEDIEFMGPVRLRDVEAAQQKIVEVIRRLEEKGEVIITGRGGKEEEIIV</sequence>
<evidence type="ECO:0000256" key="8">
    <source>
        <dbReference type="ARBA" id="ARBA00023136"/>
    </source>
</evidence>
<evidence type="ECO:0000313" key="14">
    <source>
        <dbReference type="Proteomes" id="UP000279422"/>
    </source>
</evidence>
<accession>A0A497E538</accession>
<feature type="domain" description="Flagellar motor switch protein FliG C-terminal" evidence="10">
    <location>
        <begin position="222"/>
        <end position="329"/>
    </location>
</feature>
<evidence type="ECO:0000256" key="7">
    <source>
        <dbReference type="ARBA" id="ARBA00022779"/>
    </source>
</evidence>
<name>A0A497E538_UNCAE</name>
<keyword evidence="7" id="KW-0283">Flagellar rotation</keyword>
<dbReference type="Gene3D" id="1.10.220.30">
    <property type="match status" value="3"/>
</dbReference>
<proteinExistence type="inferred from homology"/>
<feature type="domain" description="Flagellar motor switch protein FliG N-terminal" evidence="12">
    <location>
        <begin position="7"/>
        <end position="110"/>
    </location>
</feature>
<dbReference type="PANTHER" id="PTHR30534">
    <property type="entry name" value="FLAGELLAR MOTOR SWITCH PROTEIN FLIG"/>
    <property type="match status" value="1"/>
</dbReference>
<dbReference type="EMBL" id="QMPZ01000129">
    <property type="protein sequence ID" value="RLE07943.1"/>
    <property type="molecule type" value="Genomic_DNA"/>
</dbReference>
<dbReference type="GO" id="GO:0071973">
    <property type="term" value="P:bacterial-type flagellum-dependent cell motility"/>
    <property type="evidence" value="ECO:0007669"/>
    <property type="project" value="InterPro"/>
</dbReference>
<dbReference type="GO" id="GO:0006935">
    <property type="term" value="P:chemotaxis"/>
    <property type="evidence" value="ECO:0007669"/>
    <property type="project" value="UniProtKB-KW"/>
</dbReference>
<keyword evidence="8" id="KW-0472">Membrane</keyword>
<evidence type="ECO:0000259" key="11">
    <source>
        <dbReference type="Pfam" id="PF14841"/>
    </source>
</evidence>
<evidence type="ECO:0000256" key="5">
    <source>
        <dbReference type="ARBA" id="ARBA00022475"/>
    </source>
</evidence>
<dbReference type="Proteomes" id="UP000279422">
    <property type="component" value="Unassembled WGS sequence"/>
</dbReference>